<reference evidence="3 4" key="1">
    <citation type="journal article" date="2014" name="PLoS ONE">
        <title>Global Analysis of Gene Expression Profiles in Physic Nut (Jatropha curcas L.) Seedlings Exposed to Salt Stress.</title>
        <authorList>
            <person name="Zhang L."/>
            <person name="Zhang C."/>
            <person name="Wu P."/>
            <person name="Chen Y."/>
            <person name="Li M."/>
            <person name="Jiang H."/>
            <person name="Wu G."/>
        </authorList>
    </citation>
    <scope>NUCLEOTIDE SEQUENCE [LARGE SCALE GENOMIC DNA]</scope>
    <source>
        <strain evidence="4">cv. GZQX0401</strain>
        <tissue evidence="3">Young leaves</tissue>
    </source>
</reference>
<dbReference type="Proteomes" id="UP000027138">
    <property type="component" value="Unassembled WGS sequence"/>
</dbReference>
<evidence type="ECO:0000256" key="2">
    <source>
        <dbReference type="SAM" id="MobiDB-lite"/>
    </source>
</evidence>
<feature type="region of interest" description="Disordered" evidence="2">
    <location>
        <begin position="107"/>
        <end position="272"/>
    </location>
</feature>
<gene>
    <name evidence="3" type="ORF">JCGZ_23426</name>
</gene>
<dbReference type="STRING" id="180498.A0A067JL72"/>
<feature type="compositionally biased region" description="Polar residues" evidence="2">
    <location>
        <begin position="115"/>
        <end position="125"/>
    </location>
</feature>
<sequence>MDRRNPVYRRQRSSTESPGTPPSPMMSPVHSRHVRAGSTGMPSARKAQTKAAAQRLAQVMSTKTDDDDDEDDELSFDYKATGFGSIGLAGGRRMPRQSSPVTRPIVSAAAVKKPQLQTQSKTQTSYEDKDGDYGLMTGPATIGRAGGNSLRSRSPMTVRTKQEQPISALSTTGSRPIPFVSSGEQPSPLSTNNFEEPISGRPLVVGRSSTNSTEQPLSLRPSLSVRSSVNSVEQSPSARTLSVNRPSMKTATMPSSVPISLRPASPLMSPKCSVNNRREKRLSVDFGSANARDAGSHQSTSALQDEVDMLQEENDSLIEKLRLAEERFEEAEARARLLEKQKGGSSAGKGVIHEIWNMDMTFVQAALRVAEQGRKPVAVTALRTEAETAKDEATSALELLHEAECEVKSLRNMTQRMVLTQEEMEEVVLKRCWLARYWSLCVQHGIHAEIAGAKYEYWSSFAPLPVEVVLAAGQTAQEEDSLDVLPWVLNLFYSLYLCIDFIVQKLLEMPQFAHYLLFTAFGAENNDTNERERVLQDMNDLSGDGNIESMLAVEKGIHAEIAGAKYEYWSSFAPLPVEVVLAAGQTAQEEDSLENNDTNERERVLQDMNDLSGDGNIESMLAVEKGLRELASLKIEDAVALAMAQVRRQNLQKTVVRMITDKRQTLIVFLLFQFLMAMIEDEVKLPAEGQFEAFELSPEESEDVRFKQAWLTYFWKRAKTHGLEEDIADERLQFWINHSNRFSSSLDAVDVERGLLELKKLGMENQLWQASRRGLETDSRTPAESNF</sequence>
<feature type="coiled-coil region" evidence="1">
    <location>
        <begin position="386"/>
        <end position="413"/>
    </location>
</feature>
<feature type="compositionally biased region" description="Basic residues" evidence="2">
    <location>
        <begin position="1"/>
        <end position="12"/>
    </location>
</feature>
<feature type="compositionally biased region" description="Low complexity" evidence="2">
    <location>
        <begin position="216"/>
        <end position="232"/>
    </location>
</feature>
<feature type="compositionally biased region" description="Polar residues" evidence="2">
    <location>
        <begin position="233"/>
        <end position="258"/>
    </location>
</feature>
<protein>
    <submittedName>
        <fullName evidence="3">Uncharacterized protein</fullName>
    </submittedName>
</protein>
<dbReference type="InterPro" id="IPR040321">
    <property type="entry name" value="SCD2-like"/>
</dbReference>
<organism evidence="3 4">
    <name type="scientific">Jatropha curcas</name>
    <name type="common">Barbados nut</name>
    <dbReference type="NCBI Taxonomy" id="180498"/>
    <lineage>
        <taxon>Eukaryota</taxon>
        <taxon>Viridiplantae</taxon>
        <taxon>Streptophyta</taxon>
        <taxon>Embryophyta</taxon>
        <taxon>Tracheophyta</taxon>
        <taxon>Spermatophyta</taxon>
        <taxon>Magnoliopsida</taxon>
        <taxon>eudicotyledons</taxon>
        <taxon>Gunneridae</taxon>
        <taxon>Pentapetalae</taxon>
        <taxon>rosids</taxon>
        <taxon>fabids</taxon>
        <taxon>Malpighiales</taxon>
        <taxon>Euphorbiaceae</taxon>
        <taxon>Crotonoideae</taxon>
        <taxon>Jatropheae</taxon>
        <taxon>Jatropha</taxon>
    </lineage>
</organism>
<dbReference type="PANTHER" id="PTHR31762">
    <property type="entry name" value="FAS-BINDING FACTOR-LIKE PROTEIN"/>
    <property type="match status" value="1"/>
</dbReference>
<proteinExistence type="predicted"/>
<feature type="compositionally biased region" description="Polar residues" evidence="2">
    <location>
        <begin position="182"/>
        <end position="194"/>
    </location>
</feature>
<evidence type="ECO:0000313" key="4">
    <source>
        <dbReference type="Proteomes" id="UP000027138"/>
    </source>
</evidence>
<feature type="compositionally biased region" description="Low complexity" evidence="2">
    <location>
        <begin position="44"/>
        <end position="58"/>
    </location>
</feature>
<dbReference type="PANTHER" id="PTHR31762:SF10">
    <property type="entry name" value="FAS-BINDING FACTOR-LIKE PROTEIN"/>
    <property type="match status" value="1"/>
</dbReference>
<feature type="compositionally biased region" description="Polar residues" evidence="2">
    <location>
        <begin position="149"/>
        <end position="174"/>
    </location>
</feature>
<accession>A0A067JL72</accession>
<feature type="region of interest" description="Disordered" evidence="2">
    <location>
        <begin position="82"/>
        <end position="101"/>
    </location>
</feature>
<evidence type="ECO:0000313" key="3">
    <source>
        <dbReference type="EMBL" id="KDP23593.1"/>
    </source>
</evidence>
<evidence type="ECO:0000256" key="1">
    <source>
        <dbReference type="SAM" id="Coils"/>
    </source>
</evidence>
<dbReference type="OrthoDB" id="2014962at2759"/>
<feature type="compositionally biased region" description="Acidic residues" evidence="2">
    <location>
        <begin position="65"/>
        <end position="75"/>
    </location>
</feature>
<name>A0A067JL72_JATCU</name>
<dbReference type="EMBL" id="KK915213">
    <property type="protein sequence ID" value="KDP23593.1"/>
    <property type="molecule type" value="Genomic_DNA"/>
</dbReference>
<keyword evidence="4" id="KW-1185">Reference proteome</keyword>
<dbReference type="AlphaFoldDB" id="A0A067JL72"/>
<feature type="coiled-coil region" evidence="1">
    <location>
        <begin position="300"/>
        <end position="341"/>
    </location>
</feature>
<dbReference type="GO" id="GO:0000911">
    <property type="term" value="P:cytokinesis by cell plate formation"/>
    <property type="evidence" value="ECO:0007669"/>
    <property type="project" value="InterPro"/>
</dbReference>
<feature type="region of interest" description="Disordered" evidence="2">
    <location>
        <begin position="1"/>
        <end position="76"/>
    </location>
</feature>
<keyword evidence="1" id="KW-0175">Coiled coil</keyword>